<dbReference type="CDD" id="cd20512">
    <property type="entry name" value="CYCLIN_CLBs_yeast_rpt2"/>
    <property type="match status" value="1"/>
</dbReference>
<organism evidence="8 9">
    <name type="scientific">Mixia osmundae (strain CBS 9802 / IAM 14324 / JCM 22182 / KY 12970)</name>
    <dbReference type="NCBI Taxonomy" id="764103"/>
    <lineage>
        <taxon>Eukaryota</taxon>
        <taxon>Fungi</taxon>
        <taxon>Dikarya</taxon>
        <taxon>Basidiomycota</taxon>
        <taxon>Pucciniomycotina</taxon>
        <taxon>Mixiomycetes</taxon>
        <taxon>Mixiales</taxon>
        <taxon>Mixiaceae</taxon>
        <taxon>Mixia</taxon>
    </lineage>
</organism>
<dbReference type="InParanoid" id="G7DZC2"/>
<keyword evidence="1" id="KW-0132">Cell division</keyword>
<dbReference type="SMART" id="SM01332">
    <property type="entry name" value="Cyclin_C"/>
    <property type="match status" value="1"/>
</dbReference>
<dbReference type="FunFam" id="1.10.472.10:FF:000001">
    <property type="entry name" value="G2/mitotic-specific cyclin"/>
    <property type="match status" value="1"/>
</dbReference>
<feature type="region of interest" description="Disordered" evidence="5">
    <location>
        <begin position="1"/>
        <end position="47"/>
    </location>
</feature>
<keyword evidence="3" id="KW-0131">Cell cycle</keyword>
<reference evidence="8 9" key="1">
    <citation type="journal article" date="2011" name="J. Gen. Appl. Microbiol.">
        <title>Draft genome sequencing of the enigmatic basidiomycete Mixia osmundae.</title>
        <authorList>
            <person name="Nishida H."/>
            <person name="Nagatsuka Y."/>
            <person name="Sugiyama J."/>
        </authorList>
    </citation>
    <scope>NUCLEOTIDE SEQUENCE [LARGE SCALE GENOMIC DNA]</scope>
    <source>
        <strain evidence="9">CBS 9802 / IAM 14324 / JCM 22182 / KY 12970</strain>
    </source>
</reference>
<dbReference type="SUPFAM" id="SSF47954">
    <property type="entry name" value="Cyclin-like"/>
    <property type="match status" value="2"/>
</dbReference>
<proteinExistence type="inferred from homology"/>
<dbReference type="CDD" id="cd20568">
    <property type="entry name" value="CYCLIN_CLBs_yeast_rpt1"/>
    <property type="match status" value="1"/>
</dbReference>
<dbReference type="HOGENOM" id="CLU_020695_10_0_1"/>
<feature type="region of interest" description="Disordered" evidence="5">
    <location>
        <begin position="93"/>
        <end position="281"/>
    </location>
</feature>
<dbReference type="eggNOG" id="KOG0653">
    <property type="taxonomic scope" value="Eukaryota"/>
</dbReference>
<feature type="compositionally biased region" description="Polar residues" evidence="5">
    <location>
        <begin position="1"/>
        <end position="20"/>
    </location>
</feature>
<name>G7DZC2_MIXOS</name>
<evidence type="ECO:0000256" key="5">
    <source>
        <dbReference type="SAM" id="MobiDB-lite"/>
    </source>
</evidence>
<evidence type="ECO:0000256" key="3">
    <source>
        <dbReference type="ARBA" id="ARBA00023306"/>
    </source>
</evidence>
<dbReference type="InterPro" id="IPR004367">
    <property type="entry name" value="Cyclin_C-dom"/>
</dbReference>
<dbReference type="SMART" id="SM00385">
    <property type="entry name" value="CYCLIN"/>
    <property type="match status" value="2"/>
</dbReference>
<comment type="similarity">
    <text evidence="4">Belongs to the cyclin family.</text>
</comment>
<feature type="compositionally biased region" description="Basic and acidic residues" evidence="5">
    <location>
        <begin position="270"/>
        <end position="281"/>
    </location>
</feature>
<evidence type="ECO:0000259" key="7">
    <source>
        <dbReference type="SMART" id="SM01332"/>
    </source>
</evidence>
<sequence>MAGQIATATARSHPSSTLAPSDNAALDKPIHIRGKTRAASKGNEERPALCDLTNTRASKIPVTRSRAASIASAKPLGPDAMAIDEQVEAAVARAQEQGKPSALPTRKASISSTRPIRGLRTTTASSVNAGLASRPLKAQSSNIPRLAATTLPGKDTKLAPVESKPRRIKSSSTTQSAATAAPAPTKTSRSTLQVHADPDPGQPAAVKATRTRKTNIPVATQPESRRARQQSATDDQPGPNADLDAARVKRVRTAQHDAPEASTSAVADEEPVKARESVKGKEKAGEIIEQWDDLDAGDEDDQLMVKEYVVEIYDYLRDLELTTLPDPYLMDRQVELDWSMRDQLVDWVIDVHTRFRLLPETLFLAINIVDRFLSIREVSVTRFQLVGTAALFIACKYEEVVSPSIKNFCYVTDGGYEEEEILKAERYILSQIQWNLSYPNPVNFLRRISKADHYDVQSRTVAKYFLELSLVDRDLIGLRPSLIAASSMWLSRKILARGPWDSNLSHYSGYTEEELAPAALMFFKYVQTNTRRIKHEGKSPLHTALHKKYASKKFSKASEYVKEWVDACPLGLGRITIDDLTGLIMQGSHQSRLAKRRIASAPLISTIELTGSVYPRRVPMLDNPFWCGSYSE</sequence>
<feature type="compositionally biased region" description="Low complexity" evidence="5">
    <location>
        <begin position="170"/>
        <end position="191"/>
    </location>
</feature>
<reference evidence="8 9" key="2">
    <citation type="journal article" date="2012" name="Open Biol.">
        <title>Characteristics of nucleosomes and linker DNA regions on the genome of the basidiomycete Mixia osmundae revealed by mono- and dinucleosome mapping.</title>
        <authorList>
            <person name="Nishida H."/>
            <person name="Kondo S."/>
            <person name="Matsumoto T."/>
            <person name="Suzuki Y."/>
            <person name="Yoshikawa H."/>
            <person name="Taylor T.D."/>
            <person name="Sugiyama J."/>
        </authorList>
    </citation>
    <scope>NUCLEOTIDE SEQUENCE [LARGE SCALE GENOMIC DNA]</scope>
    <source>
        <strain evidence="9">CBS 9802 / IAM 14324 / JCM 22182 / KY 12970</strain>
    </source>
</reference>
<evidence type="ECO:0000313" key="9">
    <source>
        <dbReference type="Proteomes" id="UP000009131"/>
    </source>
</evidence>
<comment type="caution">
    <text evidence="8">The sequence shown here is derived from an EMBL/GenBank/DDBJ whole genome shotgun (WGS) entry which is preliminary data.</text>
</comment>
<dbReference type="InterPro" id="IPR039361">
    <property type="entry name" value="Cyclin"/>
</dbReference>
<dbReference type="OrthoDB" id="5590282at2759"/>
<gene>
    <name evidence="8" type="primary">Mo02590</name>
    <name evidence="8" type="ORF">E5Q_02590</name>
</gene>
<evidence type="ECO:0000259" key="6">
    <source>
        <dbReference type="SMART" id="SM00385"/>
    </source>
</evidence>
<dbReference type="AlphaFoldDB" id="G7DZC2"/>
<dbReference type="PANTHER" id="PTHR10177">
    <property type="entry name" value="CYCLINS"/>
    <property type="match status" value="1"/>
</dbReference>
<evidence type="ECO:0000256" key="2">
    <source>
        <dbReference type="ARBA" id="ARBA00023127"/>
    </source>
</evidence>
<feature type="domain" description="Cyclin C-terminal" evidence="7">
    <location>
        <begin position="439"/>
        <end position="563"/>
    </location>
</feature>
<feature type="compositionally biased region" description="Polar residues" evidence="5">
    <location>
        <begin position="108"/>
        <end position="128"/>
    </location>
</feature>
<dbReference type="Gene3D" id="1.10.472.10">
    <property type="entry name" value="Cyclin-like"/>
    <property type="match status" value="2"/>
</dbReference>
<dbReference type="Pfam" id="PF02984">
    <property type="entry name" value="Cyclin_C"/>
    <property type="match status" value="1"/>
</dbReference>
<dbReference type="FunCoup" id="G7DZC2">
    <property type="interactions" value="592"/>
</dbReference>
<keyword evidence="9" id="KW-1185">Reference proteome</keyword>
<feature type="domain" description="Cyclin-like" evidence="6">
    <location>
        <begin position="443"/>
        <end position="524"/>
    </location>
</feature>
<accession>G7DZC2</accession>
<dbReference type="STRING" id="764103.G7DZC2"/>
<dbReference type="EMBL" id="BABT02000068">
    <property type="protein sequence ID" value="GAA95932.1"/>
    <property type="molecule type" value="Genomic_DNA"/>
</dbReference>
<evidence type="ECO:0000313" key="8">
    <source>
        <dbReference type="EMBL" id="GAA95932.1"/>
    </source>
</evidence>
<dbReference type="InterPro" id="IPR036915">
    <property type="entry name" value="Cyclin-like_sf"/>
</dbReference>
<dbReference type="InterPro" id="IPR006671">
    <property type="entry name" value="Cyclin_N"/>
</dbReference>
<dbReference type="PROSITE" id="PS00292">
    <property type="entry name" value="CYCLINS"/>
    <property type="match status" value="1"/>
</dbReference>
<keyword evidence="2 4" id="KW-0195">Cyclin</keyword>
<dbReference type="Proteomes" id="UP000009131">
    <property type="component" value="Unassembled WGS sequence"/>
</dbReference>
<dbReference type="InterPro" id="IPR013763">
    <property type="entry name" value="Cyclin-like_dom"/>
</dbReference>
<dbReference type="InterPro" id="IPR048258">
    <property type="entry name" value="Cyclins_cyclin-box"/>
</dbReference>
<evidence type="ECO:0000256" key="1">
    <source>
        <dbReference type="ARBA" id="ARBA00022618"/>
    </source>
</evidence>
<protein>
    <submittedName>
        <fullName evidence="8">Uncharacterized protein</fullName>
    </submittedName>
</protein>
<feature type="domain" description="Cyclin-like" evidence="6">
    <location>
        <begin position="346"/>
        <end position="430"/>
    </location>
</feature>
<evidence type="ECO:0000256" key="4">
    <source>
        <dbReference type="RuleBase" id="RU000383"/>
    </source>
</evidence>
<dbReference type="GO" id="GO:0051301">
    <property type="term" value="P:cell division"/>
    <property type="evidence" value="ECO:0007669"/>
    <property type="project" value="UniProtKB-KW"/>
</dbReference>
<dbReference type="Pfam" id="PF00134">
    <property type="entry name" value="Cyclin_N"/>
    <property type="match status" value="1"/>
</dbReference>